<sequence length="117" mass="13240">MNCELEPFGGCGGRLQHHHWISRAKLQRAKKARAYVETNPEVLMAWLCANHNDKFGGGDTKWAQAFIAYGKCVTWGVDVVSDHLETLRTKFKGSRPELRLEAILAGGLNPVRMKREY</sequence>
<gene>
    <name evidence="1" type="ORF">LCGC14_2941660</name>
</gene>
<evidence type="ECO:0000313" key="1">
    <source>
        <dbReference type="EMBL" id="KKK68678.1"/>
    </source>
</evidence>
<organism evidence="1">
    <name type="scientific">marine sediment metagenome</name>
    <dbReference type="NCBI Taxonomy" id="412755"/>
    <lineage>
        <taxon>unclassified sequences</taxon>
        <taxon>metagenomes</taxon>
        <taxon>ecological metagenomes</taxon>
    </lineage>
</organism>
<dbReference type="AlphaFoldDB" id="A0A0F8XIC8"/>
<comment type="caution">
    <text evidence="1">The sequence shown here is derived from an EMBL/GenBank/DDBJ whole genome shotgun (WGS) entry which is preliminary data.</text>
</comment>
<reference evidence="1" key="1">
    <citation type="journal article" date="2015" name="Nature">
        <title>Complex archaea that bridge the gap between prokaryotes and eukaryotes.</title>
        <authorList>
            <person name="Spang A."/>
            <person name="Saw J.H."/>
            <person name="Jorgensen S.L."/>
            <person name="Zaremba-Niedzwiedzka K."/>
            <person name="Martijn J."/>
            <person name="Lind A.E."/>
            <person name="van Eijk R."/>
            <person name="Schleper C."/>
            <person name="Guy L."/>
            <person name="Ettema T.J."/>
        </authorList>
    </citation>
    <scope>NUCLEOTIDE SEQUENCE</scope>
</reference>
<proteinExistence type="predicted"/>
<dbReference type="EMBL" id="LAZR01059016">
    <property type="protein sequence ID" value="KKK68678.1"/>
    <property type="molecule type" value="Genomic_DNA"/>
</dbReference>
<accession>A0A0F8XIC8</accession>
<protein>
    <submittedName>
        <fullName evidence="1">Uncharacterized protein</fullName>
    </submittedName>
</protein>
<name>A0A0F8XIC8_9ZZZZ</name>